<accession>A0ABW7VQR8</accession>
<proteinExistence type="predicted"/>
<feature type="compositionally biased region" description="Basic and acidic residues" evidence="1">
    <location>
        <begin position="1"/>
        <end position="22"/>
    </location>
</feature>
<feature type="region of interest" description="Disordered" evidence="1">
    <location>
        <begin position="1"/>
        <end position="48"/>
    </location>
</feature>
<evidence type="ECO:0000313" key="3">
    <source>
        <dbReference type="Proteomes" id="UP001611494"/>
    </source>
</evidence>
<dbReference type="EMBL" id="JBIRYL010000001">
    <property type="protein sequence ID" value="MFI2228930.1"/>
    <property type="molecule type" value="Genomic_DNA"/>
</dbReference>
<organism evidence="2 3">
    <name type="scientific">Nocardia testacea</name>
    <dbReference type="NCBI Taxonomy" id="248551"/>
    <lineage>
        <taxon>Bacteria</taxon>
        <taxon>Bacillati</taxon>
        <taxon>Actinomycetota</taxon>
        <taxon>Actinomycetes</taxon>
        <taxon>Mycobacteriales</taxon>
        <taxon>Nocardiaceae</taxon>
        <taxon>Nocardia</taxon>
    </lineage>
</organism>
<name>A0ABW7VQR8_9NOCA</name>
<keyword evidence="3" id="KW-1185">Reference proteome</keyword>
<sequence>MNTRVDRDEYGVRDGASGKHEQTLGIVHEQPPMSLPASRRPLTTLPEQ</sequence>
<comment type="caution">
    <text evidence="2">The sequence shown here is derived from an EMBL/GenBank/DDBJ whole genome shotgun (WGS) entry which is preliminary data.</text>
</comment>
<dbReference type="RefSeq" id="WP_397059468.1">
    <property type="nucleotide sequence ID" value="NZ_JBIRYL010000001.1"/>
</dbReference>
<dbReference type="Proteomes" id="UP001611494">
    <property type="component" value="Unassembled WGS sequence"/>
</dbReference>
<evidence type="ECO:0000256" key="1">
    <source>
        <dbReference type="SAM" id="MobiDB-lite"/>
    </source>
</evidence>
<protein>
    <submittedName>
        <fullName evidence="2">Uncharacterized protein</fullName>
    </submittedName>
</protein>
<evidence type="ECO:0000313" key="2">
    <source>
        <dbReference type="EMBL" id="MFI2228930.1"/>
    </source>
</evidence>
<reference evidence="2 3" key="1">
    <citation type="submission" date="2024-10" db="EMBL/GenBank/DDBJ databases">
        <title>The Natural Products Discovery Center: Release of the First 8490 Sequenced Strains for Exploring Actinobacteria Biosynthetic Diversity.</title>
        <authorList>
            <person name="Kalkreuter E."/>
            <person name="Kautsar S.A."/>
            <person name="Yang D."/>
            <person name="Bader C.D."/>
            <person name="Teijaro C.N."/>
            <person name="Fluegel L."/>
            <person name="Davis C.M."/>
            <person name="Simpson J.R."/>
            <person name="Lauterbach L."/>
            <person name="Steele A.D."/>
            <person name="Gui C."/>
            <person name="Meng S."/>
            <person name="Li G."/>
            <person name="Viehrig K."/>
            <person name="Ye F."/>
            <person name="Su P."/>
            <person name="Kiefer A.F."/>
            <person name="Nichols A."/>
            <person name="Cepeda A.J."/>
            <person name="Yan W."/>
            <person name="Fan B."/>
            <person name="Jiang Y."/>
            <person name="Adhikari A."/>
            <person name="Zheng C.-J."/>
            <person name="Schuster L."/>
            <person name="Cowan T.M."/>
            <person name="Smanski M.J."/>
            <person name="Chevrette M.G."/>
            <person name="De Carvalho L.P.S."/>
            <person name="Shen B."/>
        </authorList>
    </citation>
    <scope>NUCLEOTIDE SEQUENCE [LARGE SCALE GENOMIC DNA]</scope>
    <source>
        <strain evidence="2 3">NPDC019377</strain>
    </source>
</reference>
<gene>
    <name evidence="2" type="ORF">ACH49Z_03660</name>
</gene>